<protein>
    <submittedName>
        <fullName evidence="7">Uncharacterized protein</fullName>
    </submittedName>
</protein>
<accession>A0A5Q4BB40</accession>
<evidence type="ECO:0000256" key="2">
    <source>
        <dbReference type="ARBA" id="ARBA00022833"/>
    </source>
</evidence>
<dbReference type="PANTHER" id="PTHR31313">
    <property type="entry name" value="TY1 ENHANCER ACTIVATOR"/>
    <property type="match status" value="1"/>
</dbReference>
<keyword evidence="5" id="KW-0804">Transcription</keyword>
<dbReference type="GO" id="GO:0003677">
    <property type="term" value="F:DNA binding"/>
    <property type="evidence" value="ECO:0007669"/>
    <property type="project" value="UniProtKB-KW"/>
</dbReference>
<reference evidence="7 8" key="1">
    <citation type="journal article" date="2019" name="Sci. Rep.">
        <title>Colletotrichum shisoi sp. nov., an anthracnose pathogen of Perilla frutescens in Japan: molecular phylogenetic, morphological and genomic evidence.</title>
        <authorList>
            <person name="Gan P."/>
            <person name="Tsushima A."/>
            <person name="Hiroyama R."/>
            <person name="Narusaka M."/>
            <person name="Takano Y."/>
            <person name="Narusaka Y."/>
            <person name="Kawaradani M."/>
            <person name="Damm U."/>
            <person name="Shirasu K."/>
        </authorList>
    </citation>
    <scope>NUCLEOTIDE SEQUENCE [LARGE SCALE GENOMIC DNA]</scope>
    <source>
        <strain evidence="7 8">PG-2018a</strain>
    </source>
</reference>
<gene>
    <name evidence="7" type="ORF">CSHISOI_11530</name>
</gene>
<evidence type="ECO:0000256" key="3">
    <source>
        <dbReference type="ARBA" id="ARBA00023015"/>
    </source>
</evidence>
<keyword evidence="4" id="KW-0238">DNA-binding</keyword>
<feature type="non-terminal residue" evidence="7">
    <location>
        <position position="171"/>
    </location>
</feature>
<keyword evidence="6" id="KW-0539">Nucleus</keyword>
<keyword evidence="3" id="KW-0805">Transcription regulation</keyword>
<dbReference type="Proteomes" id="UP000326340">
    <property type="component" value="Unassembled WGS sequence"/>
</dbReference>
<dbReference type="AlphaFoldDB" id="A0A5Q4BB40"/>
<name>A0A5Q4BB40_9PEZI</name>
<dbReference type="PANTHER" id="PTHR31313:SF81">
    <property type="entry name" value="TY1 ENHANCER ACTIVATOR"/>
    <property type="match status" value="1"/>
</dbReference>
<keyword evidence="8" id="KW-1185">Reference proteome</keyword>
<keyword evidence="2" id="KW-0862">Zinc</keyword>
<evidence type="ECO:0000313" key="7">
    <source>
        <dbReference type="EMBL" id="TQN63894.1"/>
    </source>
</evidence>
<evidence type="ECO:0000256" key="4">
    <source>
        <dbReference type="ARBA" id="ARBA00023125"/>
    </source>
</evidence>
<dbReference type="GO" id="GO:0046872">
    <property type="term" value="F:metal ion binding"/>
    <property type="evidence" value="ECO:0007669"/>
    <property type="project" value="UniProtKB-KW"/>
</dbReference>
<dbReference type="CDD" id="cd12148">
    <property type="entry name" value="fungal_TF_MHR"/>
    <property type="match status" value="1"/>
</dbReference>
<keyword evidence="1" id="KW-0479">Metal-binding</keyword>
<dbReference type="OrthoDB" id="2154091at2759"/>
<evidence type="ECO:0000256" key="5">
    <source>
        <dbReference type="ARBA" id="ARBA00023163"/>
    </source>
</evidence>
<evidence type="ECO:0000313" key="8">
    <source>
        <dbReference type="Proteomes" id="UP000326340"/>
    </source>
</evidence>
<sequence>MSSLSNRIAMLEHMLLDNDIQPPPALYRIESGDQLQCRQPSQQVRRAQSYLRTLNSVIHEYLMSNFWTHYDSTLRTIPRESFESALELQNRKCYSSFLHISILAIGFRFADPSREDVKQMAVGIRESSLHREAKSLAESELEKPGGIPSALALLLFGDMECGVGRDNSGRY</sequence>
<proteinExistence type="predicted"/>
<organism evidence="7 8">
    <name type="scientific">Colletotrichum shisoi</name>
    <dbReference type="NCBI Taxonomy" id="2078593"/>
    <lineage>
        <taxon>Eukaryota</taxon>
        <taxon>Fungi</taxon>
        <taxon>Dikarya</taxon>
        <taxon>Ascomycota</taxon>
        <taxon>Pezizomycotina</taxon>
        <taxon>Sordariomycetes</taxon>
        <taxon>Hypocreomycetidae</taxon>
        <taxon>Glomerellales</taxon>
        <taxon>Glomerellaceae</taxon>
        <taxon>Colletotrichum</taxon>
        <taxon>Colletotrichum destructivum species complex</taxon>
    </lineage>
</organism>
<evidence type="ECO:0000256" key="6">
    <source>
        <dbReference type="ARBA" id="ARBA00023242"/>
    </source>
</evidence>
<dbReference type="InterPro" id="IPR051615">
    <property type="entry name" value="Transcr_Regulatory_Elem"/>
</dbReference>
<comment type="caution">
    <text evidence="7">The sequence shown here is derived from an EMBL/GenBank/DDBJ whole genome shotgun (WGS) entry which is preliminary data.</text>
</comment>
<evidence type="ECO:0000256" key="1">
    <source>
        <dbReference type="ARBA" id="ARBA00022723"/>
    </source>
</evidence>
<dbReference type="EMBL" id="PUHP01003369">
    <property type="protein sequence ID" value="TQN63894.1"/>
    <property type="molecule type" value="Genomic_DNA"/>
</dbReference>